<dbReference type="KEGG" id="mcw:A8L33_13940"/>
<dbReference type="Proteomes" id="UP000037737">
    <property type="component" value="Unassembled WGS sequence"/>
</dbReference>
<dbReference type="AlphaFoldDB" id="A0A0M8MG35"/>
<comment type="caution">
    <text evidence="7">The sequence shown here is derived from an EMBL/GenBank/DDBJ whole genome shotgun (WGS) entry which is preliminary data.</text>
</comment>
<keyword evidence="6" id="KW-0472">Membrane</keyword>
<evidence type="ECO:0000313" key="7">
    <source>
        <dbReference type="EMBL" id="KOS10788.1"/>
    </source>
</evidence>
<dbReference type="PATRIC" id="fig|84292.3.peg.1679"/>
<comment type="similarity">
    <text evidence="2">Belongs to the CPA3 antiporters (TC 2.A.63) subunit E family.</text>
</comment>
<accession>A0A0M8MG35</accession>
<evidence type="ECO:0000256" key="1">
    <source>
        <dbReference type="ARBA" id="ARBA00004651"/>
    </source>
</evidence>
<evidence type="ECO:0000256" key="2">
    <source>
        <dbReference type="ARBA" id="ARBA00006228"/>
    </source>
</evidence>
<name>A0A0M8MG35_9MICO</name>
<keyword evidence="8" id="KW-1185">Reference proteome</keyword>
<proteinExistence type="inferred from homology"/>
<evidence type="ECO:0000256" key="5">
    <source>
        <dbReference type="ARBA" id="ARBA00022989"/>
    </source>
</evidence>
<organism evidence="7 8">
    <name type="scientific">Microbacterium aurantiacum</name>
    <dbReference type="NCBI Taxonomy" id="162393"/>
    <lineage>
        <taxon>Bacteria</taxon>
        <taxon>Bacillati</taxon>
        <taxon>Actinomycetota</taxon>
        <taxon>Actinomycetes</taxon>
        <taxon>Micrococcales</taxon>
        <taxon>Microbacteriaceae</taxon>
        <taxon>Microbacterium</taxon>
    </lineage>
</organism>
<evidence type="ECO:0000313" key="8">
    <source>
        <dbReference type="Proteomes" id="UP000037737"/>
    </source>
</evidence>
<evidence type="ECO:0000256" key="6">
    <source>
        <dbReference type="ARBA" id="ARBA00023136"/>
    </source>
</evidence>
<evidence type="ECO:0000256" key="3">
    <source>
        <dbReference type="ARBA" id="ARBA00022475"/>
    </source>
</evidence>
<dbReference type="OrthoDB" id="3837866at2"/>
<protein>
    <submittedName>
        <fullName evidence="7">Sodium:proton antiporter</fullName>
    </submittedName>
</protein>
<dbReference type="GO" id="GO:0008324">
    <property type="term" value="F:monoatomic cation transmembrane transporter activity"/>
    <property type="evidence" value="ECO:0007669"/>
    <property type="project" value="InterPro"/>
</dbReference>
<keyword evidence="3" id="KW-1003">Cell membrane</keyword>
<reference evidence="7" key="1">
    <citation type="submission" date="2015-04" db="EMBL/GenBank/DDBJ databases">
        <title>Complete genome sequence of Microbacterium chocolatum SIT 101, a bacterium enantioselectively hydrolyzing mesomeric diesters.</title>
        <authorList>
            <person name="Li X."/>
            <person name="Xu Y."/>
        </authorList>
    </citation>
    <scope>NUCLEOTIDE SEQUENCE [LARGE SCALE GENOMIC DNA]</scope>
    <source>
        <strain evidence="7">SIT 101</strain>
    </source>
</reference>
<evidence type="ECO:0000256" key="4">
    <source>
        <dbReference type="ARBA" id="ARBA00022692"/>
    </source>
</evidence>
<dbReference type="Pfam" id="PF01899">
    <property type="entry name" value="MNHE"/>
    <property type="match status" value="1"/>
</dbReference>
<comment type="subcellular location">
    <subcellularLocation>
        <location evidence="1">Cell membrane</location>
        <topology evidence="1">Multi-pass membrane protein</topology>
    </subcellularLocation>
</comment>
<dbReference type="EMBL" id="LAVO01000007">
    <property type="protein sequence ID" value="KOS10788.1"/>
    <property type="molecule type" value="Genomic_DNA"/>
</dbReference>
<dbReference type="PANTHER" id="PTHR34584">
    <property type="entry name" value="NA(+)/H(+) ANTIPORTER SUBUNIT E1"/>
    <property type="match status" value="1"/>
</dbReference>
<dbReference type="GO" id="GO:0005886">
    <property type="term" value="C:plasma membrane"/>
    <property type="evidence" value="ECO:0007669"/>
    <property type="project" value="UniProtKB-SubCell"/>
</dbReference>
<sequence length="124" mass="13739">MTQLTTWLTWPFRLLGFVAWFTKEVVVSNIAVLRDNLTPGQDSTPGIARVPTRCETDVELTALAALVTLTPGTLTLGTTVEPRTHARVLFVHGMYSDGPDALRTEVGRIEDHLLRALRRKGDAR</sequence>
<dbReference type="InterPro" id="IPR002758">
    <property type="entry name" value="Cation_antiport_E"/>
</dbReference>
<keyword evidence="4" id="KW-0812">Transmembrane</keyword>
<keyword evidence="5" id="KW-1133">Transmembrane helix</keyword>
<dbReference type="PANTHER" id="PTHR34584:SF1">
    <property type="entry name" value="NA(+)_H(+) ANTIPORTER SUBUNIT E1"/>
    <property type="match status" value="1"/>
</dbReference>
<gene>
    <name evidence="7" type="ORF">XI38_08215</name>
</gene>